<dbReference type="GO" id="GO:0003968">
    <property type="term" value="F:RNA-directed RNA polymerase activity"/>
    <property type="evidence" value="ECO:0007669"/>
    <property type="project" value="UniProtKB-KW"/>
</dbReference>
<protein>
    <submittedName>
        <fullName evidence="4">RNA dependent RNA polymerase</fullName>
    </submittedName>
</protein>
<accession>A0A6B9KAP3</accession>
<dbReference type="EMBL" id="MN552394">
    <property type="protein sequence ID" value="QGZ98425.1"/>
    <property type="molecule type" value="Genomic_RNA"/>
</dbReference>
<reference evidence="4" key="1">
    <citation type="submission" date="2019-10" db="EMBL/GenBank/DDBJ databases">
        <title>The miscellaneous mycovirome associated to the plant pathogenic fungus Erysiphe necator.</title>
        <authorList>
            <person name="Rodriguez-Romero J."/>
            <person name="Chiapello M."/>
            <person name="Cordoba L."/>
            <person name="Turina M."/>
            <person name="Ayllon M.A."/>
        </authorList>
    </citation>
    <scope>NUCLEOTIDE SEQUENCE</scope>
    <source>
        <strain evidence="4">PMS-18_DN52405</strain>
    </source>
</reference>
<dbReference type="InterPro" id="IPR008686">
    <property type="entry name" value="RNA_pol_mitovir"/>
</dbReference>
<proteinExistence type="predicted"/>
<evidence type="ECO:0000256" key="3">
    <source>
        <dbReference type="ARBA" id="ARBA00022695"/>
    </source>
</evidence>
<sequence>MVSSFKREKVSHHAAPRPCRAYRARTSQYVRRALNDWGYVYGRPAPTFEFTGDCLEISRQVKELLGSCPSNVHTEIMAWQSIKKGLPASCSCMERPLLEKLVRGVRQPRRVLPTGYLDFVARQVRRLYPKGWDLGYEERVLSTSPPLSSTIEKPRSQGGCLGSEIDHDSFIQEALVGSRHPRDRPEAELIVVQSAGKPRPLTKFSADELLLRPLHKTLYDVLSRQRWLMRGDVSDEALKHAGFSSERGGVLTSGDYASATDNLSIEVAEVILNTLFSTSSVIPLSVRDRALAILRPHLYWMEDNGHGGKTRHDLGRPSIGQMMGSYLSFPLLCLQNRIAFLYAMRGHGLSWKETIGTPCLINGDDILFQSDLSSSDHWMGLVGSLGLEVERTKTSVDDEYGSLNSTLLRFVGGHLRVIPTLRFGRLRESEFVNSLGSEFSSFVRGTTNGQRFRAGLIWFRSKLRLLRSTRLTLHEIGFRGTLALRLGRLFKLSVFHPDVVVAPEPPTGHNVVLDREDFTRVPEDQVTEEFRRMASLETVSWKFTMNYQESRWRHGIRYCMAMSSIRRREPLCGPVFTRDARASQWAGRRLGEIGRGKQESEAFRQPRKVGVREFAIPDLLLGDQWMIGRECELPPTYEESCGLASQAFDDVVGPPKGGVAPEKK</sequence>
<dbReference type="InterPro" id="IPR043502">
    <property type="entry name" value="DNA/RNA_pol_sf"/>
</dbReference>
<keyword evidence="2" id="KW-0808">Transferase</keyword>
<dbReference type="SUPFAM" id="SSF56672">
    <property type="entry name" value="DNA/RNA polymerases"/>
    <property type="match status" value="1"/>
</dbReference>
<name>A0A6B9KAP3_9VIRU</name>
<evidence type="ECO:0000256" key="1">
    <source>
        <dbReference type="ARBA" id="ARBA00022484"/>
    </source>
</evidence>
<organism evidence="4">
    <name type="scientific">Erysiphe necator associated ourmia-like virus 5</name>
    <dbReference type="NCBI Taxonomy" id="2689563"/>
    <lineage>
        <taxon>Viruses</taxon>
        <taxon>Riboviria</taxon>
        <taxon>Orthornavirae</taxon>
        <taxon>Lenarviricota</taxon>
        <taxon>Miaviricetes</taxon>
        <taxon>Ourlivirales</taxon>
        <taxon>Botourmiaviridae</taxon>
    </lineage>
</organism>
<evidence type="ECO:0000313" key="4">
    <source>
        <dbReference type="EMBL" id="QGZ98425.1"/>
    </source>
</evidence>
<keyword evidence="1" id="KW-0696">RNA-directed RNA polymerase</keyword>
<evidence type="ECO:0000256" key="2">
    <source>
        <dbReference type="ARBA" id="ARBA00022679"/>
    </source>
</evidence>
<dbReference type="Pfam" id="PF05919">
    <property type="entry name" value="Mitovir_RNA_pol"/>
    <property type="match status" value="1"/>
</dbReference>
<keyword evidence="3" id="KW-0548">Nucleotidyltransferase</keyword>